<evidence type="ECO:0000259" key="1">
    <source>
        <dbReference type="PROSITE" id="PS50097"/>
    </source>
</evidence>
<dbReference type="Gene3D" id="3.30.710.10">
    <property type="entry name" value="Potassium Channel Kv1.1, Chain A"/>
    <property type="match status" value="1"/>
</dbReference>
<evidence type="ECO:0000313" key="3">
    <source>
        <dbReference type="WBParaSite" id="PSU_v2.g14280.t1"/>
    </source>
</evidence>
<dbReference type="Proteomes" id="UP000887577">
    <property type="component" value="Unplaced"/>
</dbReference>
<name>A0A914Y4B4_9BILA</name>
<protein>
    <submittedName>
        <fullName evidence="3">BTB domain-containing protein</fullName>
    </submittedName>
</protein>
<reference evidence="3" key="1">
    <citation type="submission" date="2022-11" db="UniProtKB">
        <authorList>
            <consortium name="WormBaseParasite"/>
        </authorList>
    </citation>
    <scope>IDENTIFICATION</scope>
</reference>
<sequence>MLASQNSTFEIPILCRWKISKEKLLAIRGNEDSAIFSDFFVIEGIPNVKYRIGITHFCKENKSALCFGLINSKEQSNININVSYKFSIPTADNIFGEKDELKTEDVHAYRTYIGTPDELFDPANNFIVNDYLTFVMEAILTVPKVKNVSNIQQSKCCKLGSKLWERDDKDFVIIVDGKEIKLHKCVISAESLVFERMIESGMQESKESKVTIIDFNFETVEKAH</sequence>
<dbReference type="InterPro" id="IPR011333">
    <property type="entry name" value="SKP1/BTB/POZ_sf"/>
</dbReference>
<keyword evidence="2" id="KW-1185">Reference proteome</keyword>
<dbReference type="InterPro" id="IPR000210">
    <property type="entry name" value="BTB/POZ_dom"/>
</dbReference>
<accession>A0A914Y4B4</accession>
<dbReference type="Pfam" id="PF00651">
    <property type="entry name" value="BTB"/>
    <property type="match status" value="1"/>
</dbReference>
<feature type="domain" description="BTB" evidence="1">
    <location>
        <begin position="169"/>
        <end position="224"/>
    </location>
</feature>
<dbReference type="PROSITE" id="PS50097">
    <property type="entry name" value="BTB"/>
    <property type="match status" value="1"/>
</dbReference>
<proteinExistence type="predicted"/>
<dbReference type="WBParaSite" id="PSU_v2.g14280.t1">
    <property type="protein sequence ID" value="PSU_v2.g14280.t1"/>
    <property type="gene ID" value="PSU_v2.g14280"/>
</dbReference>
<evidence type="ECO:0000313" key="2">
    <source>
        <dbReference type="Proteomes" id="UP000887577"/>
    </source>
</evidence>
<dbReference type="SUPFAM" id="SSF54695">
    <property type="entry name" value="POZ domain"/>
    <property type="match status" value="1"/>
</dbReference>
<dbReference type="SUPFAM" id="SSF49599">
    <property type="entry name" value="TRAF domain-like"/>
    <property type="match status" value="1"/>
</dbReference>
<organism evidence="2 3">
    <name type="scientific">Panagrolaimus superbus</name>
    <dbReference type="NCBI Taxonomy" id="310955"/>
    <lineage>
        <taxon>Eukaryota</taxon>
        <taxon>Metazoa</taxon>
        <taxon>Ecdysozoa</taxon>
        <taxon>Nematoda</taxon>
        <taxon>Chromadorea</taxon>
        <taxon>Rhabditida</taxon>
        <taxon>Tylenchina</taxon>
        <taxon>Panagrolaimomorpha</taxon>
        <taxon>Panagrolaimoidea</taxon>
        <taxon>Panagrolaimidae</taxon>
        <taxon>Panagrolaimus</taxon>
    </lineage>
</organism>
<dbReference type="CDD" id="cd18186">
    <property type="entry name" value="BTB_POZ_ZBTB_KLHL-like"/>
    <property type="match status" value="1"/>
</dbReference>
<dbReference type="AlphaFoldDB" id="A0A914Y4B4"/>